<keyword evidence="1" id="KW-0732">Signal</keyword>
<feature type="signal peptide" evidence="1">
    <location>
        <begin position="1"/>
        <end position="17"/>
    </location>
</feature>
<gene>
    <name evidence="2" type="ORF">ACFO3M_18525</name>
</gene>
<dbReference type="Proteomes" id="UP001596025">
    <property type="component" value="Unassembled WGS sequence"/>
</dbReference>
<dbReference type="InterPro" id="IPR006311">
    <property type="entry name" value="TAT_signal"/>
</dbReference>
<feature type="chain" id="PRO_5045692135" description="MYXO-CTERM domain-containing protein" evidence="1">
    <location>
        <begin position="18"/>
        <end position="141"/>
    </location>
</feature>
<evidence type="ECO:0000313" key="2">
    <source>
        <dbReference type="EMBL" id="MFC4695402.1"/>
    </source>
</evidence>
<organism evidence="2 3">
    <name type="scientific">Geodermatophilus arenarius</name>
    <dbReference type="NCBI Taxonomy" id="1137990"/>
    <lineage>
        <taxon>Bacteria</taxon>
        <taxon>Bacillati</taxon>
        <taxon>Actinomycetota</taxon>
        <taxon>Actinomycetes</taxon>
        <taxon>Geodermatophilales</taxon>
        <taxon>Geodermatophilaceae</taxon>
        <taxon>Geodermatophilus</taxon>
    </lineage>
</organism>
<proteinExistence type="predicted"/>
<evidence type="ECO:0000256" key="1">
    <source>
        <dbReference type="SAM" id="SignalP"/>
    </source>
</evidence>
<dbReference type="RefSeq" id="WP_387992233.1">
    <property type="nucleotide sequence ID" value="NZ_JBHSGR010000023.1"/>
</dbReference>
<protein>
    <recommendedName>
        <fullName evidence="4">MYXO-CTERM domain-containing protein</fullName>
    </recommendedName>
</protein>
<dbReference type="PROSITE" id="PS51318">
    <property type="entry name" value="TAT"/>
    <property type="match status" value="1"/>
</dbReference>
<evidence type="ECO:0000313" key="3">
    <source>
        <dbReference type="Proteomes" id="UP001596025"/>
    </source>
</evidence>
<comment type="caution">
    <text evidence="2">The sequence shown here is derived from an EMBL/GenBank/DDBJ whole genome shotgun (WGS) entry which is preliminary data.</text>
</comment>
<evidence type="ECO:0008006" key="4">
    <source>
        <dbReference type="Google" id="ProtNLM"/>
    </source>
</evidence>
<sequence>MTGRRGALLAASAVQLAASLAGTALSLRRRHAFDTPVLSGRAATVGRDAWWAGTALGPPAWTLAVHGWALARLAAGDDGRAPRVLAATGAALVPGYLAERLVRRRLTPAGAEPVETAVVAAGLVTAAAMAALGAQPSGVRP</sequence>
<accession>A0ABV9LPK7</accession>
<name>A0ABV9LPK7_9ACTN</name>
<dbReference type="EMBL" id="JBHSGR010000023">
    <property type="protein sequence ID" value="MFC4695402.1"/>
    <property type="molecule type" value="Genomic_DNA"/>
</dbReference>
<keyword evidence="3" id="KW-1185">Reference proteome</keyword>
<reference evidence="3" key="1">
    <citation type="journal article" date="2019" name="Int. J. Syst. Evol. Microbiol.">
        <title>The Global Catalogue of Microorganisms (GCM) 10K type strain sequencing project: providing services to taxonomists for standard genome sequencing and annotation.</title>
        <authorList>
            <consortium name="The Broad Institute Genomics Platform"/>
            <consortium name="The Broad Institute Genome Sequencing Center for Infectious Disease"/>
            <person name="Wu L."/>
            <person name="Ma J."/>
        </authorList>
    </citation>
    <scope>NUCLEOTIDE SEQUENCE [LARGE SCALE GENOMIC DNA]</scope>
    <source>
        <strain evidence="3">CCUG 62763</strain>
    </source>
</reference>